<dbReference type="Proteomes" id="UP000000768">
    <property type="component" value="Chromosome 6"/>
</dbReference>
<dbReference type="InParanoid" id="A0A1B6PLE1"/>
<proteinExistence type="predicted"/>
<gene>
    <name evidence="2" type="ORF">SORBI_3006G109600</name>
</gene>
<reference evidence="2 3" key="1">
    <citation type="journal article" date="2009" name="Nature">
        <title>The Sorghum bicolor genome and the diversification of grasses.</title>
        <authorList>
            <person name="Paterson A.H."/>
            <person name="Bowers J.E."/>
            <person name="Bruggmann R."/>
            <person name="Dubchak I."/>
            <person name="Grimwood J."/>
            <person name="Gundlach H."/>
            <person name="Haberer G."/>
            <person name="Hellsten U."/>
            <person name="Mitros T."/>
            <person name="Poliakov A."/>
            <person name="Schmutz J."/>
            <person name="Spannagl M."/>
            <person name="Tang H."/>
            <person name="Wang X."/>
            <person name="Wicker T."/>
            <person name="Bharti A.K."/>
            <person name="Chapman J."/>
            <person name="Feltus F.A."/>
            <person name="Gowik U."/>
            <person name="Grigoriev I.V."/>
            <person name="Lyons E."/>
            <person name="Maher C.A."/>
            <person name="Martis M."/>
            <person name="Narechania A."/>
            <person name="Otillar R.P."/>
            <person name="Penning B.W."/>
            <person name="Salamov A.A."/>
            <person name="Wang Y."/>
            <person name="Zhang L."/>
            <person name="Carpita N.C."/>
            <person name="Freeling M."/>
            <person name="Gingle A.R."/>
            <person name="Hash C.T."/>
            <person name="Keller B."/>
            <person name="Klein P."/>
            <person name="Kresovich S."/>
            <person name="McCann M.C."/>
            <person name="Ming R."/>
            <person name="Peterson D.G."/>
            <person name="Mehboob-ur-Rahman"/>
            <person name="Ware D."/>
            <person name="Westhoff P."/>
            <person name="Mayer K.F."/>
            <person name="Messing J."/>
            <person name="Rokhsar D.S."/>
        </authorList>
    </citation>
    <scope>NUCLEOTIDE SEQUENCE [LARGE SCALE GENOMIC DNA]</scope>
    <source>
        <strain evidence="3">cv. BTx623</strain>
    </source>
</reference>
<evidence type="ECO:0000256" key="1">
    <source>
        <dbReference type="SAM" id="MobiDB-lite"/>
    </source>
</evidence>
<dbReference type="AlphaFoldDB" id="A0A1B6PLE1"/>
<sequence>MPNWPPHPSSLPVPARLEGRPSALIVEVGAPQRTLLPRRADHGRRWLPAPVIPAPLPRGPGIRRRGRGRSHEPPGAASTRTSPVPSSPEVGVPVWDAAVAGEGVDPRSTPPAEAVVLVIADVVLRGG</sequence>
<accession>A0A1B6PLE1</accession>
<dbReference type="EMBL" id="CM000765">
    <property type="protein sequence ID" value="KXG26486.1"/>
    <property type="molecule type" value="Genomic_DNA"/>
</dbReference>
<evidence type="ECO:0000313" key="2">
    <source>
        <dbReference type="EMBL" id="KXG26486.1"/>
    </source>
</evidence>
<name>A0A1B6PLE1_SORBI</name>
<feature type="region of interest" description="Disordered" evidence="1">
    <location>
        <begin position="47"/>
        <end position="90"/>
    </location>
</feature>
<evidence type="ECO:0000313" key="3">
    <source>
        <dbReference type="Proteomes" id="UP000000768"/>
    </source>
</evidence>
<organism evidence="2 3">
    <name type="scientific">Sorghum bicolor</name>
    <name type="common">Sorghum</name>
    <name type="synonym">Sorghum vulgare</name>
    <dbReference type="NCBI Taxonomy" id="4558"/>
    <lineage>
        <taxon>Eukaryota</taxon>
        <taxon>Viridiplantae</taxon>
        <taxon>Streptophyta</taxon>
        <taxon>Embryophyta</taxon>
        <taxon>Tracheophyta</taxon>
        <taxon>Spermatophyta</taxon>
        <taxon>Magnoliopsida</taxon>
        <taxon>Liliopsida</taxon>
        <taxon>Poales</taxon>
        <taxon>Poaceae</taxon>
        <taxon>PACMAD clade</taxon>
        <taxon>Panicoideae</taxon>
        <taxon>Andropogonodae</taxon>
        <taxon>Andropogoneae</taxon>
        <taxon>Sorghinae</taxon>
        <taxon>Sorghum</taxon>
    </lineage>
</organism>
<reference evidence="3" key="2">
    <citation type="journal article" date="2018" name="Plant J.">
        <title>The Sorghum bicolor reference genome: improved assembly, gene annotations, a transcriptome atlas, and signatures of genome organization.</title>
        <authorList>
            <person name="McCormick R.F."/>
            <person name="Truong S.K."/>
            <person name="Sreedasyam A."/>
            <person name="Jenkins J."/>
            <person name="Shu S."/>
            <person name="Sims D."/>
            <person name="Kennedy M."/>
            <person name="Amirebrahimi M."/>
            <person name="Weers B.D."/>
            <person name="McKinley B."/>
            <person name="Mattison A."/>
            <person name="Morishige D.T."/>
            <person name="Grimwood J."/>
            <person name="Schmutz J."/>
            <person name="Mullet J.E."/>
        </authorList>
    </citation>
    <scope>NUCLEOTIDE SEQUENCE [LARGE SCALE GENOMIC DNA]</scope>
    <source>
        <strain evidence="3">cv. BTx623</strain>
    </source>
</reference>
<dbReference type="Gramene" id="KXG26486">
    <property type="protein sequence ID" value="KXG26486"/>
    <property type="gene ID" value="SORBI_3006G109600"/>
</dbReference>
<keyword evidence="3" id="KW-1185">Reference proteome</keyword>
<protein>
    <submittedName>
        <fullName evidence="2">Uncharacterized protein</fullName>
    </submittedName>
</protein>